<keyword evidence="8 15" id="KW-0862">Zinc</keyword>
<evidence type="ECO:0000313" key="22">
    <source>
        <dbReference type="Proteomes" id="UP000663879"/>
    </source>
</evidence>
<dbReference type="InterPro" id="IPR001930">
    <property type="entry name" value="Peptidase_M1"/>
</dbReference>
<keyword evidence="3 17" id="KW-0031">Aminopeptidase</keyword>
<evidence type="ECO:0000256" key="6">
    <source>
        <dbReference type="ARBA" id="ARBA00022723"/>
    </source>
</evidence>
<dbReference type="InterPro" id="IPR045357">
    <property type="entry name" value="Aminopeptidase_N-like_N"/>
</dbReference>
<keyword evidence="22" id="KW-1185">Reference proteome</keyword>
<comment type="subcellular location">
    <subcellularLocation>
        <location evidence="1">Membrane</location>
        <topology evidence="1">Single-pass type II membrane protein</topology>
    </subcellularLocation>
</comment>
<dbReference type="AlphaFoldDB" id="A0A813W3A9"/>
<dbReference type="Gene3D" id="1.25.50.20">
    <property type="match status" value="1"/>
</dbReference>
<feature type="binding site" evidence="15">
    <location>
        <position position="446"/>
    </location>
    <ligand>
        <name>Zn(2+)</name>
        <dbReference type="ChEBI" id="CHEBI:29105"/>
        <note>catalytic</note>
    </ligand>
</feature>
<evidence type="ECO:0000256" key="1">
    <source>
        <dbReference type="ARBA" id="ARBA00004606"/>
    </source>
</evidence>
<keyword evidence="4 17" id="KW-0645">Protease</keyword>
<feature type="site" description="Transition state stabilizer" evidence="16">
    <location>
        <position position="509"/>
    </location>
</feature>
<dbReference type="GO" id="GO:0005615">
    <property type="term" value="C:extracellular space"/>
    <property type="evidence" value="ECO:0007669"/>
    <property type="project" value="TreeGrafter"/>
</dbReference>
<dbReference type="GO" id="GO:0008270">
    <property type="term" value="F:zinc ion binding"/>
    <property type="evidence" value="ECO:0007669"/>
    <property type="project" value="UniProtKB-UniRule"/>
</dbReference>
<dbReference type="GO" id="GO:0005737">
    <property type="term" value="C:cytoplasm"/>
    <property type="evidence" value="ECO:0007669"/>
    <property type="project" value="TreeGrafter"/>
</dbReference>
<evidence type="ECO:0000256" key="7">
    <source>
        <dbReference type="ARBA" id="ARBA00022801"/>
    </source>
</evidence>
<keyword evidence="5 17" id="KW-0812">Transmembrane</keyword>
<dbReference type="SUPFAM" id="SSF63737">
    <property type="entry name" value="Leukotriene A4 hydrolase N-terminal domain"/>
    <property type="match status" value="1"/>
</dbReference>
<evidence type="ECO:0000259" key="20">
    <source>
        <dbReference type="Pfam" id="PF17900"/>
    </source>
</evidence>
<dbReference type="InterPro" id="IPR042097">
    <property type="entry name" value="Aminopeptidase_N-like_N_sf"/>
</dbReference>
<dbReference type="Pfam" id="PF17900">
    <property type="entry name" value="Peptidase_M1_N"/>
    <property type="match status" value="1"/>
</dbReference>
<organism evidence="21 22">
    <name type="scientific">Brachionus calyciflorus</name>
    <dbReference type="NCBI Taxonomy" id="104777"/>
    <lineage>
        <taxon>Eukaryota</taxon>
        <taxon>Metazoa</taxon>
        <taxon>Spiralia</taxon>
        <taxon>Gnathifera</taxon>
        <taxon>Rotifera</taxon>
        <taxon>Eurotatoria</taxon>
        <taxon>Monogononta</taxon>
        <taxon>Pseudotrocha</taxon>
        <taxon>Ploima</taxon>
        <taxon>Brachionidae</taxon>
        <taxon>Brachionus</taxon>
    </lineage>
</organism>
<feature type="domain" description="Aminopeptidase N-like N-terminal" evidence="20">
    <location>
        <begin position="114"/>
        <end position="314"/>
    </location>
</feature>
<evidence type="ECO:0000256" key="15">
    <source>
        <dbReference type="PIRSR" id="PIRSR634016-3"/>
    </source>
</evidence>
<dbReference type="Proteomes" id="UP000663879">
    <property type="component" value="Unassembled WGS sequence"/>
</dbReference>
<evidence type="ECO:0000256" key="17">
    <source>
        <dbReference type="RuleBase" id="RU364040"/>
    </source>
</evidence>
<dbReference type="Gene3D" id="2.60.40.1730">
    <property type="entry name" value="tricorn interacting facor f3 domain"/>
    <property type="match status" value="1"/>
</dbReference>
<dbReference type="Gene3D" id="1.10.390.10">
    <property type="entry name" value="Neutral Protease Domain 2"/>
    <property type="match status" value="1"/>
</dbReference>
<dbReference type="InterPro" id="IPR014782">
    <property type="entry name" value="Peptidase_M1_dom"/>
</dbReference>
<accession>A0A813W3A9</accession>
<evidence type="ECO:0000256" key="12">
    <source>
        <dbReference type="ARBA" id="ARBA00023136"/>
    </source>
</evidence>
<keyword evidence="9" id="KW-0735">Signal-anchor</keyword>
<evidence type="ECO:0000259" key="19">
    <source>
        <dbReference type="Pfam" id="PF11838"/>
    </source>
</evidence>
<dbReference type="GO" id="GO:0042277">
    <property type="term" value="F:peptide binding"/>
    <property type="evidence" value="ECO:0007669"/>
    <property type="project" value="TreeGrafter"/>
</dbReference>
<dbReference type="GO" id="GO:0070006">
    <property type="term" value="F:metalloaminopeptidase activity"/>
    <property type="evidence" value="ECO:0007669"/>
    <property type="project" value="TreeGrafter"/>
</dbReference>
<dbReference type="OrthoDB" id="6750768at2759"/>
<feature type="domain" description="ERAP1-like C-terminal" evidence="19">
    <location>
        <begin position="671"/>
        <end position="913"/>
    </location>
</feature>
<dbReference type="FunFam" id="2.60.40.1730:FF:000012">
    <property type="entry name" value="Aminopeptidase N"/>
    <property type="match status" value="1"/>
</dbReference>
<dbReference type="FunFam" id="1.10.390.10:FF:000013">
    <property type="entry name" value="Aminopeptidase N"/>
    <property type="match status" value="1"/>
</dbReference>
<reference evidence="21" key="1">
    <citation type="submission" date="2021-02" db="EMBL/GenBank/DDBJ databases">
        <authorList>
            <person name="Nowell W R."/>
        </authorList>
    </citation>
    <scope>NUCLEOTIDE SEQUENCE</scope>
    <source>
        <strain evidence="21">Ploen Becks lab</strain>
    </source>
</reference>
<feature type="binding site" evidence="15">
    <location>
        <position position="423"/>
    </location>
    <ligand>
        <name>Zn(2+)</name>
        <dbReference type="ChEBI" id="CHEBI:29105"/>
        <note>catalytic</note>
    </ligand>
</feature>
<comment type="similarity">
    <text evidence="2 17">Belongs to the peptidase M1 family.</text>
</comment>
<dbReference type="Gene3D" id="2.60.40.1910">
    <property type="match status" value="1"/>
</dbReference>
<sequence length="913" mass="105780">MQIEEVNALQPVKIGFNFTKKNVIILAVAFLLVITGSILATYYGKPNKCSNNLQGKCENLVCSNPNLIQTWNTNCFSTLSTTTTKFRPTEISSTEFTTTFIPTPLNYRLPTNLKPTYYDLTIQPFFKANTEPFDYNGTVSIDFVCEQNTNQLVLHMKDLDVYNSTLTLSAINDTIFTTKKNFKWTYNNNTHFFVIDLERESFRANFSYRFSVKFKGYITNDQLGFYKSSYVNNNGQKKWLVTSQLEYIEARKSFICFDEPGFKALFKIRIIHDKSLDVMSNMPIVKQENLIEINDDYDWVLTEFKETVPMSTYLVAILISDFKCRDGLSQSSFSNVKVKVCSRPNALDQLDLALNSSMEFLSFFENYYQVSYPLEKLDHVGVPDFKFGAMENWGLAIYKEANFLFNDKSTQTTESNVVRVIAHEISHMWFGNLVTPKWWNDLWLNEGFARFAEYFGSNAIKKDWRMLDTFTDVLMNVIQSDSSDTTRPVSLDVNSPEEIEDNFNPTITYGKGSSIVKMLLYILGEDTFRNGIENYLKKYSYQNADQFDLWITLDKQAKNESKLLRVNFTDAMVTWTKQKGHPVVQIKKINSSHLSISQNRFILDSNVVQTTLREVLWYIPLTLSIEKIGSEGSSFTNQVDPSNLFDKVIWISPTKNEIILNLDQNMTNENFLIANLDMAVFCRINYDETNWKLISQQLLTNHQELSNRTRAQLISDVFSLAQALYFSPEIAFNHIKYLDKELDYLPWSVFLNRIKYFIDLLDTSFIYNKLQNLWTDRLVRNNLIQYACQIELEECTETAISYFHKYVTTADMNNFPSQLRIIILCVGIQYGTTKDFNFILNKAKNTSNDTTLKNDLLAGLSCSKEQHLLNRYLNDQINTSSVITAIRNVLKNPSGNSLAWQFIKNNWSYIYEK</sequence>
<evidence type="ECO:0000256" key="11">
    <source>
        <dbReference type="ARBA" id="ARBA00023049"/>
    </source>
</evidence>
<name>A0A813W3A9_9BILA</name>
<feature type="active site" description="Proton acceptor" evidence="14">
    <location>
        <position position="424"/>
    </location>
</feature>
<evidence type="ECO:0000256" key="2">
    <source>
        <dbReference type="ARBA" id="ARBA00010136"/>
    </source>
</evidence>
<evidence type="ECO:0000256" key="5">
    <source>
        <dbReference type="ARBA" id="ARBA00022692"/>
    </source>
</evidence>
<evidence type="ECO:0000256" key="4">
    <source>
        <dbReference type="ARBA" id="ARBA00022670"/>
    </source>
</evidence>
<dbReference type="Pfam" id="PF01433">
    <property type="entry name" value="Peptidase_M1"/>
    <property type="match status" value="1"/>
</dbReference>
<dbReference type="InterPro" id="IPR050344">
    <property type="entry name" value="Peptidase_M1_aminopeptidases"/>
</dbReference>
<evidence type="ECO:0000256" key="3">
    <source>
        <dbReference type="ARBA" id="ARBA00022438"/>
    </source>
</evidence>
<evidence type="ECO:0000256" key="16">
    <source>
        <dbReference type="PIRSR" id="PIRSR634016-4"/>
    </source>
</evidence>
<dbReference type="EC" id="3.4.11.-" evidence="17"/>
<dbReference type="Pfam" id="PF11838">
    <property type="entry name" value="ERAP1_C"/>
    <property type="match status" value="1"/>
</dbReference>
<dbReference type="PRINTS" id="PR00756">
    <property type="entry name" value="ALADIPTASE"/>
</dbReference>
<dbReference type="CDD" id="cd09601">
    <property type="entry name" value="M1_APN-Q_like"/>
    <property type="match status" value="1"/>
</dbReference>
<gene>
    <name evidence="21" type="ORF">OXX778_LOCUS9003</name>
</gene>
<dbReference type="PANTHER" id="PTHR11533">
    <property type="entry name" value="PROTEASE M1 ZINC METALLOPROTEASE"/>
    <property type="match status" value="1"/>
</dbReference>
<protein>
    <recommendedName>
        <fullName evidence="17">Aminopeptidase</fullName>
        <ecNumber evidence="17">3.4.11.-</ecNumber>
    </recommendedName>
</protein>
<keyword evidence="11 17" id="KW-0482">Metalloprotease</keyword>
<evidence type="ECO:0000259" key="18">
    <source>
        <dbReference type="Pfam" id="PF01433"/>
    </source>
</evidence>
<proteinExistence type="inferred from homology"/>
<keyword evidence="6 15" id="KW-0479">Metal-binding</keyword>
<keyword evidence="13" id="KW-0325">Glycoprotein</keyword>
<dbReference type="InterPro" id="IPR024571">
    <property type="entry name" value="ERAP1-like_C_dom"/>
</dbReference>
<keyword evidence="10 17" id="KW-1133">Transmembrane helix</keyword>
<evidence type="ECO:0000256" key="10">
    <source>
        <dbReference type="ARBA" id="ARBA00022989"/>
    </source>
</evidence>
<comment type="caution">
    <text evidence="21">The sequence shown here is derived from an EMBL/GenBank/DDBJ whole genome shotgun (WGS) entry which is preliminary data.</text>
</comment>
<dbReference type="EMBL" id="CAJNOC010001292">
    <property type="protein sequence ID" value="CAF0852077.1"/>
    <property type="molecule type" value="Genomic_DNA"/>
</dbReference>
<dbReference type="GO" id="GO:0006508">
    <property type="term" value="P:proteolysis"/>
    <property type="evidence" value="ECO:0007669"/>
    <property type="project" value="UniProtKB-KW"/>
</dbReference>
<feature type="domain" description="Peptidase M1 membrane alanine aminopeptidase" evidence="18">
    <location>
        <begin position="353"/>
        <end position="561"/>
    </location>
</feature>
<comment type="cofactor">
    <cofactor evidence="15 17">
        <name>Zn(2+)</name>
        <dbReference type="ChEBI" id="CHEBI:29105"/>
    </cofactor>
    <text evidence="15 17">Binds 1 zinc ion per subunit.</text>
</comment>
<dbReference type="InterPro" id="IPR034016">
    <property type="entry name" value="M1_APN-typ"/>
</dbReference>
<feature type="binding site" evidence="15">
    <location>
        <position position="427"/>
    </location>
    <ligand>
        <name>Zn(2+)</name>
        <dbReference type="ChEBI" id="CHEBI:29105"/>
        <note>catalytic</note>
    </ligand>
</feature>
<keyword evidence="7 17" id="KW-0378">Hydrolase</keyword>
<evidence type="ECO:0000256" key="13">
    <source>
        <dbReference type="ARBA" id="ARBA00023180"/>
    </source>
</evidence>
<dbReference type="PANTHER" id="PTHR11533:SF294">
    <property type="entry name" value="THYROTROPIN-RELEASING HORMONE-DEGRADING ECTOENZYME"/>
    <property type="match status" value="1"/>
</dbReference>
<evidence type="ECO:0000313" key="21">
    <source>
        <dbReference type="EMBL" id="CAF0852077.1"/>
    </source>
</evidence>
<evidence type="ECO:0000256" key="8">
    <source>
        <dbReference type="ARBA" id="ARBA00022833"/>
    </source>
</evidence>
<feature type="transmembrane region" description="Helical" evidence="17">
    <location>
        <begin position="23"/>
        <end position="44"/>
    </location>
</feature>
<evidence type="ECO:0000256" key="9">
    <source>
        <dbReference type="ARBA" id="ARBA00022968"/>
    </source>
</evidence>
<dbReference type="InterPro" id="IPR027268">
    <property type="entry name" value="Peptidase_M4/M1_CTD_sf"/>
</dbReference>
<evidence type="ECO:0000256" key="14">
    <source>
        <dbReference type="PIRSR" id="PIRSR634016-1"/>
    </source>
</evidence>
<keyword evidence="12 17" id="KW-0472">Membrane</keyword>
<dbReference type="GO" id="GO:0043171">
    <property type="term" value="P:peptide catabolic process"/>
    <property type="evidence" value="ECO:0007669"/>
    <property type="project" value="TreeGrafter"/>
</dbReference>
<dbReference type="SUPFAM" id="SSF55486">
    <property type="entry name" value="Metalloproteases ('zincins'), catalytic domain"/>
    <property type="match status" value="1"/>
</dbReference>
<dbReference type="GO" id="GO:0016020">
    <property type="term" value="C:membrane"/>
    <property type="evidence" value="ECO:0007669"/>
    <property type="project" value="UniProtKB-SubCell"/>
</dbReference>